<dbReference type="Gene3D" id="3.40.50.880">
    <property type="match status" value="1"/>
</dbReference>
<protein>
    <submittedName>
        <fullName evidence="2">GMP synthase family protein</fullName>
    </submittedName>
</protein>
<accession>L0EI75</accession>
<dbReference type="InterPro" id="IPR029062">
    <property type="entry name" value="Class_I_gatase-like"/>
</dbReference>
<dbReference type="RefSeq" id="WP_015256677.1">
    <property type="nucleotide sequence ID" value="NC_019897.1"/>
</dbReference>
<sequence length="236" mass="26048">MRLLLLKHFSFDDASVLLTWAKERGCPAEVFEPPSGQPFPPKESFDLLVVLGGPMSVFEEDKHPWLAAEKAFLREAIRCGKRVLGICLGAQMLAEALGGRVYRNGEKEIGWHPVRRTEARHPLLAGLPEMFWSFHWHGDTFELPEGAVHLASSGACRNQAFAFGDRLLGLQFHLETTPACMTAMTEAWADELVPGRWIESAAAMLAKTARCADSAAYLHKILDRMLAAHAGERAAG</sequence>
<evidence type="ECO:0000313" key="2">
    <source>
        <dbReference type="EMBL" id="AGA59963.1"/>
    </source>
</evidence>
<dbReference type="InterPro" id="IPR044992">
    <property type="entry name" value="ChyE-like"/>
</dbReference>
<dbReference type="STRING" id="717605.Theco_3958"/>
<dbReference type="Pfam" id="PF00117">
    <property type="entry name" value="GATase"/>
    <property type="match status" value="1"/>
</dbReference>
<dbReference type="OrthoDB" id="9807137at2"/>
<dbReference type="PANTHER" id="PTHR42695:SF5">
    <property type="entry name" value="GLUTAMINE AMIDOTRANSFERASE YLR126C-RELATED"/>
    <property type="match status" value="1"/>
</dbReference>
<organism evidence="2 3">
    <name type="scientific">Thermobacillus composti (strain DSM 18247 / JCM 13945 / KWC4)</name>
    <dbReference type="NCBI Taxonomy" id="717605"/>
    <lineage>
        <taxon>Bacteria</taxon>
        <taxon>Bacillati</taxon>
        <taxon>Bacillota</taxon>
        <taxon>Bacilli</taxon>
        <taxon>Bacillales</taxon>
        <taxon>Paenibacillaceae</taxon>
        <taxon>Thermobacillus</taxon>
    </lineage>
</organism>
<proteinExistence type="predicted"/>
<dbReference type="PROSITE" id="PS51273">
    <property type="entry name" value="GATASE_TYPE_1"/>
    <property type="match status" value="1"/>
</dbReference>
<dbReference type="GO" id="GO:0005829">
    <property type="term" value="C:cytosol"/>
    <property type="evidence" value="ECO:0007669"/>
    <property type="project" value="TreeGrafter"/>
</dbReference>
<dbReference type="InterPro" id="IPR017926">
    <property type="entry name" value="GATASE"/>
</dbReference>
<evidence type="ECO:0000313" key="3">
    <source>
        <dbReference type="Proteomes" id="UP000010795"/>
    </source>
</evidence>
<dbReference type="PANTHER" id="PTHR42695">
    <property type="entry name" value="GLUTAMINE AMIDOTRANSFERASE YLR126C-RELATED"/>
    <property type="match status" value="1"/>
</dbReference>
<name>L0EI75_THECK</name>
<dbReference type="EMBL" id="CP003255">
    <property type="protein sequence ID" value="AGA59963.1"/>
    <property type="molecule type" value="Genomic_DNA"/>
</dbReference>
<evidence type="ECO:0000259" key="1">
    <source>
        <dbReference type="Pfam" id="PF00117"/>
    </source>
</evidence>
<dbReference type="CDD" id="cd01741">
    <property type="entry name" value="GATase1_1"/>
    <property type="match status" value="1"/>
</dbReference>
<dbReference type="AlphaFoldDB" id="L0EI75"/>
<gene>
    <name evidence="2" type="ordered locus">Theco_3958</name>
</gene>
<dbReference type="KEGG" id="tco:Theco_3958"/>
<dbReference type="Proteomes" id="UP000010795">
    <property type="component" value="Chromosome"/>
</dbReference>
<keyword evidence="3" id="KW-1185">Reference proteome</keyword>
<dbReference type="eggNOG" id="COG0518">
    <property type="taxonomic scope" value="Bacteria"/>
</dbReference>
<dbReference type="HOGENOM" id="CLU_054974_3_3_9"/>
<reference evidence="3" key="1">
    <citation type="submission" date="2012-01" db="EMBL/GenBank/DDBJ databases">
        <title>Complete sequence of chromosome of Thermobacillus composti KWC4.</title>
        <authorList>
            <person name="Lucas S."/>
            <person name="Han J."/>
            <person name="Lapidus A."/>
            <person name="Cheng J.-F."/>
            <person name="Goodwin L."/>
            <person name="Pitluck S."/>
            <person name="Peters L."/>
            <person name="Ovchinnikova G."/>
            <person name="Teshima H."/>
            <person name="Detter J.C."/>
            <person name="Han C."/>
            <person name="Tapia R."/>
            <person name="Land M."/>
            <person name="Hauser L."/>
            <person name="Kyrpides N."/>
            <person name="Ivanova N."/>
            <person name="Pagani I."/>
            <person name="Anderson I."/>
            <person name="Woyke T."/>
        </authorList>
    </citation>
    <scope>NUCLEOTIDE SEQUENCE [LARGE SCALE GENOMIC DNA]</scope>
    <source>
        <strain evidence="3">DSM 18247 / JCM 13945 / KWC4</strain>
    </source>
</reference>
<dbReference type="SUPFAM" id="SSF52317">
    <property type="entry name" value="Class I glutamine amidotransferase-like"/>
    <property type="match status" value="1"/>
</dbReference>
<dbReference type="FunFam" id="3.40.50.880:FF:000033">
    <property type="entry name" value="Glutamine amidotransferase class-I"/>
    <property type="match status" value="1"/>
</dbReference>
<feature type="domain" description="Glutamine amidotransferase" evidence="1">
    <location>
        <begin position="21"/>
        <end position="179"/>
    </location>
</feature>